<protein>
    <recommendedName>
        <fullName evidence="4">Holin</fullName>
    </recommendedName>
</protein>
<keyword evidence="1" id="KW-0472">Membrane</keyword>
<name>A0ABM6F5H5_9BURK</name>
<dbReference type="Proteomes" id="UP000177515">
    <property type="component" value="Chromosome 1"/>
</dbReference>
<keyword evidence="1" id="KW-1133">Transmembrane helix</keyword>
<dbReference type="EMBL" id="CP017754">
    <property type="protein sequence ID" value="AOZ06754.1"/>
    <property type="molecule type" value="Genomic_DNA"/>
</dbReference>
<organism evidence="2 3">
    <name type="scientific">Cupriavidus malaysiensis</name>
    <dbReference type="NCBI Taxonomy" id="367825"/>
    <lineage>
        <taxon>Bacteria</taxon>
        <taxon>Pseudomonadati</taxon>
        <taxon>Pseudomonadota</taxon>
        <taxon>Betaproteobacteria</taxon>
        <taxon>Burkholderiales</taxon>
        <taxon>Burkholderiaceae</taxon>
        <taxon>Cupriavidus</taxon>
    </lineage>
</organism>
<proteinExistence type="predicted"/>
<keyword evidence="1" id="KW-0812">Transmembrane</keyword>
<evidence type="ECO:0000256" key="1">
    <source>
        <dbReference type="SAM" id="Phobius"/>
    </source>
</evidence>
<keyword evidence="3" id="KW-1185">Reference proteome</keyword>
<sequence>MNQADIAVEAVKVAPAAPVAVMTFMGYSVSDWASWLTAFYVLLLIAQFFWTKVIRPWRRVRQREE</sequence>
<accession>A0ABM6F5H5</accession>
<dbReference type="RefSeq" id="WP_071069905.1">
    <property type="nucleotide sequence ID" value="NZ_CP017754.1"/>
</dbReference>
<evidence type="ECO:0000313" key="3">
    <source>
        <dbReference type="Proteomes" id="UP000177515"/>
    </source>
</evidence>
<evidence type="ECO:0008006" key="4">
    <source>
        <dbReference type="Google" id="ProtNLM"/>
    </source>
</evidence>
<evidence type="ECO:0000313" key="2">
    <source>
        <dbReference type="EMBL" id="AOZ06754.1"/>
    </source>
</evidence>
<gene>
    <name evidence="2" type="ORF">BKK80_13705</name>
</gene>
<feature type="transmembrane region" description="Helical" evidence="1">
    <location>
        <begin position="32"/>
        <end position="51"/>
    </location>
</feature>
<reference evidence="2 3" key="1">
    <citation type="submission" date="2016-10" db="EMBL/GenBank/DDBJ databases">
        <title>Complete genome sequences of three Cupriavidus strains isolated from various Malaysian environments.</title>
        <authorList>
            <person name="Abdullah A.A.-A."/>
            <person name="Shafie N.A.H."/>
            <person name="Lau N.S."/>
        </authorList>
    </citation>
    <scope>NUCLEOTIDE SEQUENCE [LARGE SCALE GENOMIC DNA]</scope>
    <source>
        <strain evidence="2 3">USMAA1020</strain>
    </source>
</reference>